<evidence type="ECO:0000256" key="1">
    <source>
        <dbReference type="SAM" id="Phobius"/>
    </source>
</evidence>
<dbReference type="AlphaFoldDB" id="A0A7C8GUQ0"/>
<evidence type="ECO:0000313" key="3">
    <source>
        <dbReference type="Proteomes" id="UP000480246"/>
    </source>
</evidence>
<dbReference type="Pfam" id="PF11457">
    <property type="entry name" value="DUF3021"/>
    <property type="match status" value="1"/>
</dbReference>
<keyword evidence="1" id="KW-0812">Transmembrane</keyword>
<evidence type="ECO:0000313" key="2">
    <source>
        <dbReference type="EMBL" id="KAB8137774.1"/>
    </source>
</evidence>
<feature type="transmembrane region" description="Helical" evidence="1">
    <location>
        <begin position="12"/>
        <end position="29"/>
    </location>
</feature>
<feature type="transmembrane region" description="Helical" evidence="1">
    <location>
        <begin position="98"/>
        <end position="120"/>
    </location>
</feature>
<name>A0A7C8GUQ0_9BACI</name>
<feature type="transmembrane region" description="Helical" evidence="1">
    <location>
        <begin position="41"/>
        <end position="60"/>
    </location>
</feature>
<sequence length="141" mass="16208">MIMEAIKRSITGIAFGGMITFIALTVVIITDTESSATEIWSYMLCSFIIGIYFGLSSFIFGDNGWSILKQTILHFILSIAFYLIIALTAGWTPWEIPAILLTSLIFLFIYAIFWTGYYLYYKKIEKSMNRNIQQRDGRQKL</sequence>
<keyword evidence="3" id="KW-1185">Reference proteome</keyword>
<feature type="transmembrane region" description="Helical" evidence="1">
    <location>
        <begin position="72"/>
        <end position="92"/>
    </location>
</feature>
<keyword evidence="1" id="KW-0472">Membrane</keyword>
<protein>
    <submittedName>
        <fullName evidence="2">DUF3021 domain-containing protein</fullName>
    </submittedName>
</protein>
<dbReference type="RefSeq" id="WP_153402509.1">
    <property type="nucleotide sequence ID" value="NZ_ML762427.1"/>
</dbReference>
<dbReference type="Proteomes" id="UP000480246">
    <property type="component" value="Unassembled WGS sequence"/>
</dbReference>
<comment type="caution">
    <text evidence="2">The sequence shown here is derived from an EMBL/GenBank/DDBJ whole genome shotgun (WGS) entry which is preliminary data.</text>
</comment>
<dbReference type="EMBL" id="WEID01000036">
    <property type="protein sequence ID" value="KAB8137774.1"/>
    <property type="molecule type" value="Genomic_DNA"/>
</dbReference>
<proteinExistence type="predicted"/>
<dbReference type="InterPro" id="IPR021560">
    <property type="entry name" value="DUF3021"/>
</dbReference>
<keyword evidence="1" id="KW-1133">Transmembrane helix</keyword>
<accession>A0A7C8GUQ0</accession>
<dbReference type="OrthoDB" id="2735472at2"/>
<organism evidence="2 3">
    <name type="scientific">Gracilibacillus oryzae</name>
    <dbReference type="NCBI Taxonomy" id="1672701"/>
    <lineage>
        <taxon>Bacteria</taxon>
        <taxon>Bacillati</taxon>
        <taxon>Bacillota</taxon>
        <taxon>Bacilli</taxon>
        <taxon>Bacillales</taxon>
        <taxon>Bacillaceae</taxon>
        <taxon>Gracilibacillus</taxon>
    </lineage>
</organism>
<reference evidence="2 3" key="1">
    <citation type="submission" date="2019-10" db="EMBL/GenBank/DDBJ databases">
        <title>Gracilibacillus sp. nov. isolated from rice seeds.</title>
        <authorList>
            <person name="He S."/>
        </authorList>
    </citation>
    <scope>NUCLEOTIDE SEQUENCE [LARGE SCALE GENOMIC DNA]</scope>
    <source>
        <strain evidence="2 3">TD8</strain>
    </source>
</reference>
<gene>
    <name evidence="2" type="ORF">F9U64_08180</name>
</gene>